<comment type="caution">
    <text evidence="3">The sequence shown here is derived from an EMBL/GenBank/DDBJ whole genome shotgun (WGS) entry which is preliminary data.</text>
</comment>
<dbReference type="PROSITE" id="PS00141">
    <property type="entry name" value="ASP_PROTEASE"/>
    <property type="match status" value="1"/>
</dbReference>
<dbReference type="InterPro" id="IPR001995">
    <property type="entry name" value="Peptidase_A2_cat"/>
</dbReference>
<evidence type="ECO:0000313" key="4">
    <source>
        <dbReference type="Proteomes" id="UP000320551"/>
    </source>
</evidence>
<keyword evidence="1" id="KW-0378">Hydrolase</keyword>
<dbReference type="SUPFAM" id="SSF50630">
    <property type="entry name" value="Acid proteases"/>
    <property type="match status" value="1"/>
</dbReference>
<dbReference type="Proteomes" id="UP000320551">
    <property type="component" value="Unassembled WGS sequence"/>
</dbReference>
<dbReference type="GO" id="GO:0004190">
    <property type="term" value="F:aspartic-type endopeptidase activity"/>
    <property type="evidence" value="ECO:0007669"/>
    <property type="project" value="InterPro"/>
</dbReference>
<dbReference type="Gene3D" id="2.40.70.10">
    <property type="entry name" value="Acid Proteases"/>
    <property type="match status" value="1"/>
</dbReference>
<evidence type="ECO:0000313" key="3">
    <source>
        <dbReference type="EMBL" id="TRU30441.1"/>
    </source>
</evidence>
<reference evidence="3 4" key="1">
    <citation type="submission" date="2019-01" db="EMBL/GenBank/DDBJ databases">
        <title>Coherence of Microcystis species and biogeography revealed through population genomics.</title>
        <authorList>
            <person name="Perez-Carrascal O.M."/>
            <person name="Terrat Y."/>
            <person name="Giani A."/>
            <person name="Fortin N."/>
            <person name="Tromas N."/>
            <person name="Shapiro B.J."/>
        </authorList>
    </citation>
    <scope>NUCLEOTIDE SEQUENCE [LARGE SCALE GENOMIC DNA]</scope>
    <source>
        <strain evidence="3">Ma_QC_B_20070730_S2</strain>
    </source>
</reference>
<accession>A0A552E823</accession>
<dbReference type="AlphaFoldDB" id="A0A552E823"/>
<name>A0A552E823_MICAE</name>
<dbReference type="InterPro" id="IPR021109">
    <property type="entry name" value="Peptidase_aspartic_dom_sf"/>
</dbReference>
<evidence type="ECO:0000256" key="1">
    <source>
        <dbReference type="ARBA" id="ARBA00022801"/>
    </source>
</evidence>
<organism evidence="3 4">
    <name type="scientific">Microcystis aeruginosa Ma_QC_B_20070730_S2</name>
    <dbReference type="NCBI Taxonomy" id="2486256"/>
    <lineage>
        <taxon>Bacteria</taxon>
        <taxon>Bacillati</taxon>
        <taxon>Cyanobacteriota</taxon>
        <taxon>Cyanophyceae</taxon>
        <taxon>Oscillatoriophycideae</taxon>
        <taxon>Chroococcales</taxon>
        <taxon>Microcystaceae</taxon>
        <taxon>Microcystis</taxon>
    </lineage>
</organism>
<dbReference type="PROSITE" id="PS50175">
    <property type="entry name" value="ASP_PROT_RETROV"/>
    <property type="match status" value="1"/>
</dbReference>
<dbReference type="CDD" id="cd00303">
    <property type="entry name" value="retropepsin_like"/>
    <property type="match status" value="1"/>
</dbReference>
<protein>
    <submittedName>
        <fullName evidence="3">Retroviral-like aspartic protease</fullName>
    </submittedName>
</protein>
<feature type="domain" description="Peptidase A2" evidence="2">
    <location>
        <begin position="37"/>
        <end position="132"/>
    </location>
</feature>
<sequence length="158" mass="18247">MYQFGNLQSEEYACPEVSIVIYNPLDDYEGDTQGETVNAIVDTGAEMTVVPQSTINALRRRSINEFETYPIIMENADGSRRECEAYRLCVRLIESEESESNGQENLQINFIEREIEIVSLPDKEYALIGRDFLDLYKVVFNFKNRLWGFCDETNCQIS</sequence>
<proteinExistence type="predicted"/>
<gene>
    <name evidence="3" type="ORF">EWV80_02275</name>
</gene>
<dbReference type="InterPro" id="IPR001969">
    <property type="entry name" value="Aspartic_peptidase_AS"/>
</dbReference>
<dbReference type="EMBL" id="SFBK01000030">
    <property type="protein sequence ID" value="TRU30441.1"/>
    <property type="molecule type" value="Genomic_DNA"/>
</dbReference>
<keyword evidence="3" id="KW-0645">Protease</keyword>
<evidence type="ECO:0000259" key="2">
    <source>
        <dbReference type="PROSITE" id="PS50175"/>
    </source>
</evidence>
<dbReference type="GO" id="GO:0006508">
    <property type="term" value="P:proteolysis"/>
    <property type="evidence" value="ECO:0007669"/>
    <property type="project" value="UniProtKB-KW"/>
</dbReference>